<dbReference type="EMBL" id="JAENII010000010">
    <property type="protein sequence ID" value="MBK1827999.1"/>
    <property type="molecule type" value="Genomic_DNA"/>
</dbReference>
<dbReference type="PANTHER" id="PTHR40940:SF1">
    <property type="entry name" value="PROTEIN BATD"/>
    <property type="match status" value="1"/>
</dbReference>
<feature type="domain" description="DUF7939" evidence="2">
    <location>
        <begin position="326"/>
        <end position="400"/>
    </location>
</feature>
<evidence type="ECO:0000259" key="2">
    <source>
        <dbReference type="Pfam" id="PF25607"/>
    </source>
</evidence>
<dbReference type="Proteomes" id="UP000658278">
    <property type="component" value="Unassembled WGS sequence"/>
</dbReference>
<protein>
    <submittedName>
        <fullName evidence="3">BatD family protein</fullName>
    </submittedName>
</protein>
<organism evidence="3 4">
    <name type="scientific">Haloferula rosea</name>
    <dbReference type="NCBI Taxonomy" id="490093"/>
    <lineage>
        <taxon>Bacteria</taxon>
        <taxon>Pseudomonadati</taxon>
        <taxon>Verrucomicrobiota</taxon>
        <taxon>Verrucomicrobiia</taxon>
        <taxon>Verrucomicrobiales</taxon>
        <taxon>Verrucomicrobiaceae</taxon>
        <taxon>Haloferula</taxon>
    </lineage>
</organism>
<dbReference type="InterPro" id="IPR057699">
    <property type="entry name" value="DUF7939"/>
</dbReference>
<dbReference type="AlphaFoldDB" id="A0A934RA75"/>
<evidence type="ECO:0000256" key="1">
    <source>
        <dbReference type="SAM" id="MobiDB-lite"/>
    </source>
</evidence>
<dbReference type="PANTHER" id="PTHR40940">
    <property type="entry name" value="PROTEIN BATD-RELATED"/>
    <property type="match status" value="1"/>
</dbReference>
<proteinExistence type="predicted"/>
<keyword evidence="4" id="KW-1185">Reference proteome</keyword>
<gene>
    <name evidence="3" type="ORF">JIN81_13290</name>
</gene>
<dbReference type="InterPro" id="IPR025738">
    <property type="entry name" value="BatD"/>
</dbReference>
<name>A0A934RA75_9BACT</name>
<accession>A0A934RA75</accession>
<dbReference type="Pfam" id="PF25607">
    <property type="entry name" value="DUF7939"/>
    <property type="match status" value="1"/>
</dbReference>
<comment type="caution">
    <text evidence="3">The sequence shown here is derived from an EMBL/GenBank/DDBJ whole genome shotgun (WGS) entry which is preliminary data.</text>
</comment>
<evidence type="ECO:0000313" key="3">
    <source>
        <dbReference type="EMBL" id="MBK1827999.1"/>
    </source>
</evidence>
<sequence>MNGLPMWRCAWFVLLAGFVSLSDLRSEESVMVKTSTEVEKAWMGQRVRFVVTLYSPGPFTGTPVFQLPEIPDTVISKVGSPVVGSSTLAGVTWITQRHEFDLYTQKVGELQVPAFKVAFMSKDGFTGDAKPREGETEPFGVVSERPPGTESLPFVVTSSSLKVEEEWSAEEGAELEAGEVVTRSITRSATDTSAMFLDPFVATPVEGARVYLSDPVIDEVSQRGVTEVSRTDVIRYQFAKGGQFNFPSIDYSWWDPESEEVRTEVLAGRSFSAKAPPVPPEPTDWKRVAWIAFAGLTALAAIVRWGWPLGVAQFHQWRAWYDAPIRRAVRQLKRSCGKGDAREAYAALMAWKHAAGVVGDFDSPLREPAATLSRRLFGSGGDGGAWDGGELWRAFRSVEAGHRRGSPSEAKTSLPPLNPGLSR</sequence>
<reference evidence="3" key="1">
    <citation type="submission" date="2021-01" db="EMBL/GenBank/DDBJ databases">
        <title>Modified the classification status of verrucomicrobia.</title>
        <authorList>
            <person name="Feng X."/>
        </authorList>
    </citation>
    <scope>NUCLEOTIDE SEQUENCE</scope>
    <source>
        <strain evidence="3">KCTC 22201</strain>
    </source>
</reference>
<feature type="region of interest" description="Disordered" evidence="1">
    <location>
        <begin position="401"/>
        <end position="423"/>
    </location>
</feature>
<evidence type="ECO:0000313" key="4">
    <source>
        <dbReference type="Proteomes" id="UP000658278"/>
    </source>
</evidence>